<dbReference type="GO" id="GO:0005856">
    <property type="term" value="C:cytoskeleton"/>
    <property type="evidence" value="ECO:0007669"/>
    <property type="project" value="UniProtKB-SubCell"/>
</dbReference>
<dbReference type="InterPro" id="IPR001478">
    <property type="entry name" value="PDZ"/>
</dbReference>
<evidence type="ECO:0000256" key="5">
    <source>
        <dbReference type="ARBA" id="ARBA00022801"/>
    </source>
</evidence>
<dbReference type="InterPro" id="IPR011993">
    <property type="entry name" value="PH-like_dom_sf"/>
</dbReference>
<dbReference type="GO" id="GO:0005737">
    <property type="term" value="C:cytoplasm"/>
    <property type="evidence" value="ECO:0007669"/>
    <property type="project" value="TreeGrafter"/>
</dbReference>
<dbReference type="Gene3D" id="2.30.42.10">
    <property type="match status" value="1"/>
</dbReference>
<evidence type="ECO:0000256" key="4">
    <source>
        <dbReference type="ARBA" id="ARBA00022490"/>
    </source>
</evidence>
<dbReference type="InterPro" id="IPR000299">
    <property type="entry name" value="FERM_domain"/>
</dbReference>
<dbReference type="AlphaFoldDB" id="A0A672QZU3"/>
<evidence type="ECO:0000313" key="12">
    <source>
        <dbReference type="Ensembl" id="ENSSGRP00000081678.1"/>
    </source>
</evidence>
<reference evidence="12" key="2">
    <citation type="submission" date="2025-09" db="UniProtKB">
        <authorList>
            <consortium name="Ensembl"/>
        </authorList>
    </citation>
    <scope>IDENTIFICATION</scope>
</reference>
<dbReference type="SUPFAM" id="SSF52799">
    <property type="entry name" value="(Phosphotyrosine protein) phosphatases II"/>
    <property type="match status" value="1"/>
</dbReference>
<dbReference type="Gene3D" id="1.20.80.10">
    <property type="match status" value="1"/>
</dbReference>
<dbReference type="SUPFAM" id="SSF50729">
    <property type="entry name" value="PH domain-like"/>
    <property type="match status" value="1"/>
</dbReference>
<dbReference type="SMART" id="SM00194">
    <property type="entry name" value="PTPc"/>
    <property type="match status" value="1"/>
</dbReference>
<dbReference type="InterPro" id="IPR000387">
    <property type="entry name" value="Tyr_Pase_dom"/>
</dbReference>
<evidence type="ECO:0000256" key="2">
    <source>
        <dbReference type="ARBA" id="ARBA00009649"/>
    </source>
</evidence>
<dbReference type="SMART" id="SM00404">
    <property type="entry name" value="PTPc_motif"/>
    <property type="match status" value="1"/>
</dbReference>
<evidence type="ECO:0000256" key="7">
    <source>
        <dbReference type="ARBA" id="ARBA00023212"/>
    </source>
</evidence>
<organism evidence="12 13">
    <name type="scientific">Sinocyclocheilus grahami</name>
    <name type="common">Dianchi golden-line fish</name>
    <name type="synonym">Barbus grahami</name>
    <dbReference type="NCBI Taxonomy" id="75366"/>
    <lineage>
        <taxon>Eukaryota</taxon>
        <taxon>Metazoa</taxon>
        <taxon>Chordata</taxon>
        <taxon>Craniata</taxon>
        <taxon>Vertebrata</taxon>
        <taxon>Euteleostomi</taxon>
        <taxon>Actinopterygii</taxon>
        <taxon>Neopterygii</taxon>
        <taxon>Teleostei</taxon>
        <taxon>Ostariophysi</taxon>
        <taxon>Cypriniformes</taxon>
        <taxon>Cyprinidae</taxon>
        <taxon>Cyprininae</taxon>
        <taxon>Sinocyclocheilus</taxon>
    </lineage>
</organism>
<dbReference type="Pfam" id="PF09380">
    <property type="entry name" value="FERM_C"/>
    <property type="match status" value="1"/>
</dbReference>
<protein>
    <recommendedName>
        <fullName evidence="3">protein-tyrosine-phosphatase</fullName>
        <ecNumber evidence="3">3.1.3.48</ecNumber>
    </recommendedName>
</protein>
<dbReference type="GO" id="GO:0009898">
    <property type="term" value="C:cytoplasmic side of plasma membrane"/>
    <property type="evidence" value="ECO:0007669"/>
    <property type="project" value="TreeGrafter"/>
</dbReference>
<dbReference type="SUPFAM" id="SSF50156">
    <property type="entry name" value="PDZ domain-like"/>
    <property type="match status" value="1"/>
</dbReference>
<evidence type="ECO:0000256" key="1">
    <source>
        <dbReference type="ARBA" id="ARBA00004245"/>
    </source>
</evidence>
<dbReference type="SMART" id="SM00295">
    <property type="entry name" value="B41"/>
    <property type="match status" value="1"/>
</dbReference>
<dbReference type="PROSITE" id="PS00661">
    <property type="entry name" value="FERM_2"/>
    <property type="match status" value="1"/>
</dbReference>
<dbReference type="InterPro" id="IPR029021">
    <property type="entry name" value="Prot-tyrosine_phosphatase-like"/>
</dbReference>
<dbReference type="InterPro" id="IPR000242">
    <property type="entry name" value="PTP_cat"/>
</dbReference>
<keyword evidence="6" id="KW-0904">Protein phosphatase</keyword>
<dbReference type="Ensembl" id="ENSSGRT00000086974.1">
    <property type="protein sequence ID" value="ENSSGRP00000081678.1"/>
    <property type="gene ID" value="ENSSGRG00000041309.1"/>
</dbReference>
<dbReference type="PANTHER" id="PTHR45706:SF5">
    <property type="entry name" value="TYROSINE-PROTEIN PHOSPHATASE NON-RECEPTOR TYPE 3"/>
    <property type="match status" value="1"/>
</dbReference>
<dbReference type="PANTHER" id="PTHR45706">
    <property type="entry name" value="TYROSINE-PROTEIN PHOSPHATASE"/>
    <property type="match status" value="1"/>
</dbReference>
<evidence type="ECO:0000313" key="13">
    <source>
        <dbReference type="Proteomes" id="UP000472262"/>
    </source>
</evidence>
<reference evidence="12" key="1">
    <citation type="submission" date="2025-08" db="UniProtKB">
        <authorList>
            <consortium name="Ensembl"/>
        </authorList>
    </citation>
    <scope>IDENTIFICATION</scope>
</reference>
<dbReference type="Pfam" id="PF00102">
    <property type="entry name" value="Y_phosphatase"/>
    <property type="match status" value="2"/>
</dbReference>
<gene>
    <name evidence="12" type="primary">ptpn3</name>
</gene>
<dbReference type="InterPro" id="IPR019747">
    <property type="entry name" value="FERM_CS"/>
</dbReference>
<dbReference type="InterPro" id="IPR016130">
    <property type="entry name" value="Tyr_Pase_AS"/>
</dbReference>
<feature type="domain" description="Tyrosine specific protein phosphatases" evidence="10">
    <location>
        <begin position="689"/>
        <end position="762"/>
    </location>
</feature>
<dbReference type="EC" id="3.1.3.48" evidence="3"/>
<dbReference type="InterPro" id="IPR018979">
    <property type="entry name" value="FERM_N"/>
</dbReference>
<dbReference type="Gene3D" id="3.90.190.10">
    <property type="entry name" value="Protein tyrosine phosphatase superfamily"/>
    <property type="match status" value="2"/>
</dbReference>
<evidence type="ECO:0000256" key="3">
    <source>
        <dbReference type="ARBA" id="ARBA00013064"/>
    </source>
</evidence>
<dbReference type="PROSITE" id="PS50056">
    <property type="entry name" value="TYR_PHOSPHATASE_2"/>
    <property type="match status" value="1"/>
</dbReference>
<accession>A0A672QZU3</accession>
<dbReference type="GO" id="GO:0004725">
    <property type="term" value="F:protein tyrosine phosphatase activity"/>
    <property type="evidence" value="ECO:0007669"/>
    <property type="project" value="UniProtKB-EC"/>
</dbReference>
<evidence type="ECO:0000259" key="11">
    <source>
        <dbReference type="PROSITE" id="PS50057"/>
    </source>
</evidence>
<evidence type="ECO:0000256" key="6">
    <source>
        <dbReference type="ARBA" id="ARBA00022912"/>
    </source>
</evidence>
<dbReference type="OMA" id="MAMETAF"/>
<dbReference type="Gene3D" id="3.10.20.90">
    <property type="entry name" value="Phosphatidylinositol 3-kinase Catalytic Subunit, Chain A, domain 1"/>
    <property type="match status" value="1"/>
</dbReference>
<comment type="similarity">
    <text evidence="2">Belongs to the protein-tyrosine phosphatase family. Non-receptor class subfamily.</text>
</comment>
<dbReference type="SUPFAM" id="SSF47031">
    <property type="entry name" value="Second domain of FERM"/>
    <property type="match status" value="1"/>
</dbReference>
<dbReference type="InterPro" id="IPR029071">
    <property type="entry name" value="Ubiquitin-like_domsf"/>
</dbReference>
<dbReference type="Gene3D" id="2.30.29.30">
    <property type="entry name" value="Pleckstrin-homology domain (PH domain)/Phosphotyrosine-binding domain (PTB)"/>
    <property type="match status" value="1"/>
</dbReference>
<dbReference type="SUPFAM" id="SSF54236">
    <property type="entry name" value="Ubiquitin-like"/>
    <property type="match status" value="1"/>
</dbReference>
<evidence type="ECO:0000256" key="8">
    <source>
        <dbReference type="SAM" id="MobiDB-lite"/>
    </source>
</evidence>
<dbReference type="Pfam" id="PF09379">
    <property type="entry name" value="FERM_N"/>
    <property type="match status" value="1"/>
</dbReference>
<dbReference type="PRINTS" id="PR00700">
    <property type="entry name" value="PRTYPHPHTASE"/>
</dbReference>
<dbReference type="InterPro" id="IPR035963">
    <property type="entry name" value="FERM_2"/>
</dbReference>
<feature type="domain" description="Tyrosine-protein phosphatase" evidence="9">
    <location>
        <begin position="548"/>
        <end position="771"/>
    </location>
</feature>
<proteinExistence type="inferred from homology"/>
<dbReference type="PROSITE" id="PS00383">
    <property type="entry name" value="TYR_PHOSPHATASE_1"/>
    <property type="match status" value="1"/>
</dbReference>
<dbReference type="InterPro" id="IPR036034">
    <property type="entry name" value="PDZ_sf"/>
</dbReference>
<dbReference type="Pfam" id="PF00373">
    <property type="entry name" value="FERM_M"/>
    <property type="match status" value="1"/>
</dbReference>
<dbReference type="SMART" id="SM01196">
    <property type="entry name" value="FERM_C"/>
    <property type="match status" value="1"/>
</dbReference>
<dbReference type="InterPro" id="IPR014352">
    <property type="entry name" value="FERM/acyl-CoA-bd_prot_sf"/>
</dbReference>
<keyword evidence="13" id="KW-1185">Reference proteome</keyword>
<feature type="compositionally biased region" description="Basic residues" evidence="8">
    <location>
        <begin position="355"/>
        <end position="365"/>
    </location>
</feature>
<dbReference type="InterPro" id="IPR019749">
    <property type="entry name" value="Band_41_domain"/>
</dbReference>
<feature type="region of interest" description="Disordered" evidence="8">
    <location>
        <begin position="335"/>
        <end position="371"/>
    </location>
</feature>
<keyword evidence="7" id="KW-0206">Cytoskeleton</keyword>
<keyword evidence="4" id="KW-0963">Cytoplasm</keyword>
<dbReference type="InterPro" id="IPR019748">
    <property type="entry name" value="FERM_central"/>
</dbReference>
<dbReference type="Pfam" id="PF00595">
    <property type="entry name" value="PDZ"/>
    <property type="match status" value="1"/>
</dbReference>
<dbReference type="InterPro" id="IPR018980">
    <property type="entry name" value="FERM_PH-like_C"/>
</dbReference>
<sequence length="784" mass="89170">MTSPWCVLGNKITALGRADLSKHTHMPRSGLLCVVLFPDGTTQNFTVSKHDAGHLLFDLACEHLNIVEKQYFSLQISEDTSSSPRWLDPNKPFKKQLKGSAPFFLIFRVRFFISDPNSLQHEQTRYISLLKCPLSSAVVLASYSVQSELGDYVPETPAGYLSQTHFLPDQDQEFLLKVESLHPQHKGLSQSEAELCYLNTARTLDLYGVELHHAQDVNNPALWVGITSGGVALFCHLICSSFFPWINIIKISFKRKRFFVHLRRKHGELGHHVISLSMPSSRACKNLWKSCVDHHTFYNRKPSHSASKLSSIPLYRKLIGEKMLNPVVRSNSVEQLETKSLPSRSPPNTPNWRSPRLRHDFRKPRPSSVDNLTDEMNYVTESEDVFYTYRKPQEEGRTSGSWSHSDIVTEEDDLHIWDKSVTADGDLLLVRISPDQDGKFGFNVKVSRHCVPPLMEGDQVLLINGRDISEHTHQQVVMFIKASRESHSKELALLVRRKGVSLRVEPTLQLGEGLALPGEISPLSAQPSGETLEESMTRLERGLVTGTLLLHFEKLYRKKEGMSMCCAKQSENMDKNRYKDVLPYDITRVVLQEEGDDYINASHVKTEPTGCALQYIAAQGPLPHTCTHFWRSVWEQNVSVIVMLTTLTERGRPHPPFFFFFLLQSGQQRSITHLQYVAWPDHGVPEDSSDFLDFVQSMRSMREESVPLMVHCSAGIGRTGVLITMETAMTLMEKETPVYPLEIITLMREQRAMLVQTSCQFTFVCEAILRVYRERMKKSSTPNS</sequence>
<dbReference type="FunFam" id="2.30.29.30:FF:000002">
    <property type="entry name" value="Band 4.1-like protein 5 isoform 1"/>
    <property type="match status" value="1"/>
</dbReference>
<name>A0A672QZU3_SINGR</name>
<dbReference type="InterPro" id="IPR003595">
    <property type="entry name" value="Tyr_Pase_cat"/>
</dbReference>
<dbReference type="PROSITE" id="PS50057">
    <property type="entry name" value="FERM_3"/>
    <property type="match status" value="1"/>
</dbReference>
<evidence type="ECO:0000259" key="10">
    <source>
        <dbReference type="PROSITE" id="PS50056"/>
    </source>
</evidence>
<comment type="subcellular location">
    <subcellularLocation>
        <location evidence="1">Cytoplasm</location>
        <location evidence="1">Cytoskeleton</location>
    </subcellularLocation>
</comment>
<evidence type="ECO:0000259" key="9">
    <source>
        <dbReference type="PROSITE" id="PS50055"/>
    </source>
</evidence>
<feature type="domain" description="FERM" evidence="11">
    <location>
        <begin position="31"/>
        <end position="302"/>
    </location>
</feature>
<dbReference type="CDD" id="cd14473">
    <property type="entry name" value="FERM_B-lobe"/>
    <property type="match status" value="1"/>
</dbReference>
<dbReference type="Proteomes" id="UP000472262">
    <property type="component" value="Unassembled WGS sequence"/>
</dbReference>
<keyword evidence="5" id="KW-0378">Hydrolase</keyword>
<dbReference type="PROSITE" id="PS50055">
    <property type="entry name" value="TYR_PHOSPHATASE_PTP"/>
    <property type="match status" value="1"/>
</dbReference>